<dbReference type="InterPro" id="IPR006800">
    <property type="entry name" value="Pellino_fam"/>
</dbReference>
<dbReference type="InterPro" id="IPR048334">
    <property type="entry name" value="Pellino_FHA"/>
</dbReference>
<feature type="compositionally biased region" description="Low complexity" evidence="1">
    <location>
        <begin position="329"/>
        <end position="339"/>
    </location>
</feature>
<dbReference type="PANTHER" id="PTHR12098:SF9">
    <property type="entry name" value="E3 UBIQUITIN-PROTEIN LIGASE PELLINO HOMOLOG 3"/>
    <property type="match status" value="1"/>
</dbReference>
<feature type="domain" description="Pellino FHA" evidence="3">
    <location>
        <begin position="492"/>
        <end position="534"/>
    </location>
</feature>
<feature type="transmembrane region" description="Helical" evidence="2">
    <location>
        <begin position="238"/>
        <end position="258"/>
    </location>
</feature>
<dbReference type="GO" id="GO:0008592">
    <property type="term" value="P:regulation of Toll signaling pathway"/>
    <property type="evidence" value="ECO:0007669"/>
    <property type="project" value="InterPro"/>
</dbReference>
<evidence type="ECO:0000313" key="4">
    <source>
        <dbReference type="EMBL" id="KAF3836740.1"/>
    </source>
</evidence>
<organism evidence="4 5">
    <name type="scientific">Dissostichus mawsoni</name>
    <name type="common">Antarctic cod</name>
    <dbReference type="NCBI Taxonomy" id="36200"/>
    <lineage>
        <taxon>Eukaryota</taxon>
        <taxon>Metazoa</taxon>
        <taxon>Chordata</taxon>
        <taxon>Craniata</taxon>
        <taxon>Vertebrata</taxon>
        <taxon>Euteleostomi</taxon>
        <taxon>Actinopterygii</taxon>
        <taxon>Neopterygii</taxon>
        <taxon>Teleostei</taxon>
        <taxon>Neoteleostei</taxon>
        <taxon>Acanthomorphata</taxon>
        <taxon>Eupercaria</taxon>
        <taxon>Perciformes</taxon>
        <taxon>Notothenioidei</taxon>
        <taxon>Nototheniidae</taxon>
        <taxon>Dissostichus</taxon>
    </lineage>
</organism>
<dbReference type="GO" id="GO:0070534">
    <property type="term" value="P:protein K63-linked ubiquitination"/>
    <property type="evidence" value="ECO:0007669"/>
    <property type="project" value="TreeGrafter"/>
</dbReference>
<dbReference type="Pfam" id="PF04710">
    <property type="entry name" value="Pellino_FHA"/>
    <property type="match status" value="2"/>
</dbReference>
<comment type="caution">
    <text evidence="4">The sequence shown here is derived from an EMBL/GenBank/DDBJ whole genome shotgun (WGS) entry which is preliminary data.</text>
</comment>
<feature type="compositionally biased region" description="Basic and acidic residues" evidence="1">
    <location>
        <begin position="482"/>
        <end position="491"/>
    </location>
</feature>
<accession>A0A7J5XID5</accession>
<evidence type="ECO:0000313" key="5">
    <source>
        <dbReference type="Proteomes" id="UP000518266"/>
    </source>
</evidence>
<feature type="region of interest" description="Disordered" evidence="1">
    <location>
        <begin position="329"/>
        <end position="381"/>
    </location>
</feature>
<keyword evidence="5" id="KW-1185">Reference proteome</keyword>
<keyword evidence="2" id="KW-1133">Transmembrane helix</keyword>
<dbReference type="EMBL" id="JAAKFY010000023">
    <property type="protein sequence ID" value="KAF3836740.1"/>
    <property type="molecule type" value="Genomic_DNA"/>
</dbReference>
<evidence type="ECO:0000256" key="1">
    <source>
        <dbReference type="SAM" id="MobiDB-lite"/>
    </source>
</evidence>
<evidence type="ECO:0000256" key="2">
    <source>
        <dbReference type="SAM" id="Phobius"/>
    </source>
</evidence>
<feature type="region of interest" description="Disordered" evidence="1">
    <location>
        <begin position="85"/>
        <end position="106"/>
    </location>
</feature>
<name>A0A7J5XID5_DISMA</name>
<feature type="region of interest" description="Disordered" evidence="1">
    <location>
        <begin position="449"/>
        <end position="506"/>
    </location>
</feature>
<dbReference type="GO" id="GO:0061630">
    <property type="term" value="F:ubiquitin protein ligase activity"/>
    <property type="evidence" value="ECO:0007669"/>
    <property type="project" value="InterPro"/>
</dbReference>
<dbReference type="AlphaFoldDB" id="A0A7J5XID5"/>
<protein>
    <recommendedName>
        <fullName evidence="3">Pellino FHA domain-containing protein</fullName>
    </recommendedName>
</protein>
<proteinExistence type="predicted"/>
<reference evidence="4 5" key="1">
    <citation type="submission" date="2020-03" db="EMBL/GenBank/DDBJ databases">
        <title>Dissostichus mawsoni Genome sequencing and assembly.</title>
        <authorList>
            <person name="Park H."/>
        </authorList>
    </citation>
    <scope>NUCLEOTIDE SEQUENCE [LARGE SCALE GENOMIC DNA]</scope>
    <source>
        <strain evidence="4">DM0001</strain>
        <tissue evidence="4">Muscle</tissue>
    </source>
</reference>
<dbReference type="Proteomes" id="UP000518266">
    <property type="component" value="Unassembled WGS sequence"/>
</dbReference>
<evidence type="ECO:0000259" key="3">
    <source>
        <dbReference type="Pfam" id="PF04710"/>
    </source>
</evidence>
<feature type="transmembrane region" description="Helical" evidence="2">
    <location>
        <begin position="201"/>
        <end position="223"/>
    </location>
</feature>
<dbReference type="OrthoDB" id="8979178at2759"/>
<keyword evidence="2" id="KW-0812">Transmembrane</keyword>
<keyword evidence="2" id="KW-0472">Membrane</keyword>
<dbReference type="PANTHER" id="PTHR12098">
    <property type="entry name" value="E3 UBIQUITIN-PROTEIN LIGASE PELLINO-RELATED"/>
    <property type="match status" value="1"/>
</dbReference>
<feature type="domain" description="Pellino FHA" evidence="3">
    <location>
        <begin position="555"/>
        <end position="597"/>
    </location>
</feature>
<feature type="compositionally biased region" description="Polar residues" evidence="1">
    <location>
        <begin position="463"/>
        <end position="478"/>
    </location>
</feature>
<sequence>MGIRAMSSRMANKIPIVIHMGVRLWELEAVGTTASSEKFKPGVCLLTTGGTFPGTEQNDSGTSSMLWTPFSIRLTLSNRKRNLHSSVHTGAPQGTRRGTRPFKQGQVTNDVRAPPVVQSDGCQQHTCSRVGEGQLEACLSDRAQAQSQSALKGPGRRASLQALVFLHSPEEEERGVYGFHLTQHILAGVLDPLGAVASGGLWVLLNIPVPCYCIAGLAAVLFYVEHTELLAREMGADLVKFTVFIIVFIIGYMQPVILRSSTIFSFDRDFRDHTSSTIFSFDRDFRDHTSTIFSFDRDFRDHTSSTIFSFDGTSEITRESNDVEPSFVSDAAAAPSSPSTGTSEITLWGSPGQITPPHVQTAHIGARQQQTGQHGHPAQPVRGNEVPAAVFHLLCQKALLFSLSSHLLVSTQPPMCPALLSPLNIQGHREGGSEPQLWPVGMVLEGSSEALCPPPSLELRPSCNKSQPSPPLGSSSTPHDGVFPEDKEPVKHNGSLANGDKGRRRSRLALYKRPKANGVKPDVIHNVSTPLVSKRSFGGSVDLQTPGGIPRKGLMETGTQGYALSNKSQHSISYTLSRSHSVIVEYTHDTNTDMFQISPDFYFGGRMWQIHKLYFPFAYMPDGAFGFGGVLPF</sequence>
<gene>
    <name evidence="4" type="ORF">F7725_004204</name>
</gene>